<evidence type="ECO:0000256" key="1">
    <source>
        <dbReference type="SAM" id="MobiDB-lite"/>
    </source>
</evidence>
<organism evidence="2 3">
    <name type="scientific">Cryptolaemus montrouzieri</name>
    <dbReference type="NCBI Taxonomy" id="559131"/>
    <lineage>
        <taxon>Eukaryota</taxon>
        <taxon>Metazoa</taxon>
        <taxon>Ecdysozoa</taxon>
        <taxon>Arthropoda</taxon>
        <taxon>Hexapoda</taxon>
        <taxon>Insecta</taxon>
        <taxon>Pterygota</taxon>
        <taxon>Neoptera</taxon>
        <taxon>Endopterygota</taxon>
        <taxon>Coleoptera</taxon>
        <taxon>Polyphaga</taxon>
        <taxon>Cucujiformia</taxon>
        <taxon>Coccinelloidea</taxon>
        <taxon>Coccinellidae</taxon>
        <taxon>Scymninae</taxon>
        <taxon>Scymnini</taxon>
        <taxon>Cryptolaemus</taxon>
    </lineage>
</organism>
<dbReference type="Proteomes" id="UP001516400">
    <property type="component" value="Unassembled WGS sequence"/>
</dbReference>
<sequence length="118" mass="13627">KITYFATVPDQIQWADVYNFIYFFRNKKMANRRSFSLQNHYFRLEEKVNSIIAEEDDNAYDIVIVPPDPGEITHEEEGPGDDLVTQAFPRDVPETVGVVRRRRLSSDGDSSEDEPLST</sequence>
<gene>
    <name evidence="2" type="ORF">HHI36_010792</name>
</gene>
<dbReference type="AlphaFoldDB" id="A0ABD2MJW3"/>
<name>A0ABD2MJW3_9CUCU</name>
<evidence type="ECO:0000313" key="2">
    <source>
        <dbReference type="EMBL" id="KAL3266629.1"/>
    </source>
</evidence>
<feature type="non-terminal residue" evidence="2">
    <location>
        <position position="1"/>
    </location>
</feature>
<feature type="region of interest" description="Disordered" evidence="1">
    <location>
        <begin position="99"/>
        <end position="118"/>
    </location>
</feature>
<comment type="caution">
    <text evidence="2">The sequence shown here is derived from an EMBL/GenBank/DDBJ whole genome shotgun (WGS) entry which is preliminary data.</text>
</comment>
<keyword evidence="3" id="KW-1185">Reference proteome</keyword>
<dbReference type="EMBL" id="JABFTP020000001">
    <property type="protein sequence ID" value="KAL3266629.1"/>
    <property type="molecule type" value="Genomic_DNA"/>
</dbReference>
<reference evidence="2 3" key="1">
    <citation type="journal article" date="2021" name="BMC Biol.">
        <title>Horizontally acquired antibacterial genes associated with adaptive radiation of ladybird beetles.</title>
        <authorList>
            <person name="Li H.S."/>
            <person name="Tang X.F."/>
            <person name="Huang Y.H."/>
            <person name="Xu Z.Y."/>
            <person name="Chen M.L."/>
            <person name="Du X.Y."/>
            <person name="Qiu B.Y."/>
            <person name="Chen P.T."/>
            <person name="Zhang W."/>
            <person name="Slipinski A."/>
            <person name="Escalona H.E."/>
            <person name="Waterhouse R.M."/>
            <person name="Zwick A."/>
            <person name="Pang H."/>
        </authorList>
    </citation>
    <scope>NUCLEOTIDE SEQUENCE [LARGE SCALE GENOMIC DNA]</scope>
    <source>
        <strain evidence="2">SYSU2018</strain>
    </source>
</reference>
<evidence type="ECO:0000313" key="3">
    <source>
        <dbReference type="Proteomes" id="UP001516400"/>
    </source>
</evidence>
<proteinExistence type="predicted"/>
<feature type="compositionally biased region" description="Acidic residues" evidence="1">
    <location>
        <begin position="109"/>
        <end position="118"/>
    </location>
</feature>
<protein>
    <submittedName>
        <fullName evidence="2">Uncharacterized protein</fullName>
    </submittedName>
</protein>
<accession>A0ABD2MJW3</accession>